<gene>
    <name evidence="1" type="ORF">DV515_00015458</name>
</gene>
<name>A0A3L8RVQ7_CHLGU</name>
<sequence length="122" mass="13292">MARKKGPPCTPAVGSAAPRVCGFLVGADRHRRGTPVSIEVPAGRHLGSGLLRTPLTSSREREIRDAKIEEPRLSGALLEHHPDAGVAQRDFPRRFQGRAHGLWGQRLRRRCRGYAGCSDGGH</sequence>
<organism evidence="1 2">
    <name type="scientific">Chloebia gouldiae</name>
    <name type="common">Gouldian finch</name>
    <name type="synonym">Erythrura gouldiae</name>
    <dbReference type="NCBI Taxonomy" id="44316"/>
    <lineage>
        <taxon>Eukaryota</taxon>
        <taxon>Metazoa</taxon>
        <taxon>Chordata</taxon>
        <taxon>Craniata</taxon>
        <taxon>Vertebrata</taxon>
        <taxon>Euteleostomi</taxon>
        <taxon>Archelosauria</taxon>
        <taxon>Archosauria</taxon>
        <taxon>Dinosauria</taxon>
        <taxon>Saurischia</taxon>
        <taxon>Theropoda</taxon>
        <taxon>Coelurosauria</taxon>
        <taxon>Aves</taxon>
        <taxon>Neognathae</taxon>
        <taxon>Neoaves</taxon>
        <taxon>Telluraves</taxon>
        <taxon>Australaves</taxon>
        <taxon>Passeriformes</taxon>
        <taxon>Passeroidea</taxon>
        <taxon>Passeridae</taxon>
        <taxon>Chloebia</taxon>
    </lineage>
</organism>
<accession>A0A3L8RVQ7</accession>
<keyword evidence="2" id="KW-1185">Reference proteome</keyword>
<reference evidence="1 2" key="1">
    <citation type="journal article" date="2018" name="Proc. R. Soc. B">
        <title>A non-coding region near Follistatin controls head colour polymorphism in the Gouldian finch.</title>
        <authorList>
            <person name="Toomey M.B."/>
            <person name="Marques C.I."/>
            <person name="Andrade P."/>
            <person name="Araujo P.M."/>
            <person name="Sabatino S."/>
            <person name="Gazda M.A."/>
            <person name="Afonso S."/>
            <person name="Lopes R.J."/>
            <person name="Corbo J.C."/>
            <person name="Carneiro M."/>
        </authorList>
    </citation>
    <scope>NUCLEOTIDE SEQUENCE [LARGE SCALE GENOMIC DNA]</scope>
    <source>
        <strain evidence="1">Red01</strain>
        <tissue evidence="1">Muscle</tissue>
    </source>
</reference>
<dbReference type="Proteomes" id="UP000276834">
    <property type="component" value="Unassembled WGS sequence"/>
</dbReference>
<dbReference type="EMBL" id="QUSF01000183">
    <property type="protein sequence ID" value="RLV88624.1"/>
    <property type="molecule type" value="Genomic_DNA"/>
</dbReference>
<protein>
    <submittedName>
        <fullName evidence="1">Uncharacterized protein</fullName>
    </submittedName>
</protein>
<evidence type="ECO:0000313" key="2">
    <source>
        <dbReference type="Proteomes" id="UP000276834"/>
    </source>
</evidence>
<evidence type="ECO:0000313" key="1">
    <source>
        <dbReference type="EMBL" id="RLV88624.1"/>
    </source>
</evidence>
<comment type="caution">
    <text evidence="1">The sequence shown here is derived from an EMBL/GenBank/DDBJ whole genome shotgun (WGS) entry which is preliminary data.</text>
</comment>
<dbReference type="AlphaFoldDB" id="A0A3L8RVQ7"/>
<proteinExistence type="predicted"/>